<dbReference type="AlphaFoldDB" id="A0A5B7J7K7"/>
<proteinExistence type="predicted"/>
<reference evidence="2 3" key="1">
    <citation type="submission" date="2019-05" db="EMBL/GenBank/DDBJ databases">
        <title>Another draft genome of Portunus trituberculatus and its Hox gene families provides insights of decapod evolution.</title>
        <authorList>
            <person name="Jeong J.-H."/>
            <person name="Song I."/>
            <person name="Kim S."/>
            <person name="Choi T."/>
            <person name="Kim D."/>
            <person name="Ryu S."/>
            <person name="Kim W."/>
        </authorList>
    </citation>
    <scope>NUCLEOTIDE SEQUENCE [LARGE SCALE GENOMIC DNA]</scope>
    <source>
        <tissue evidence="2">Muscle</tissue>
    </source>
</reference>
<sequence>MARGHGWDNTEKAYQLIASLRGPASQVLAQLTNAQCSSYQRLAETLQQWFSVTLQAEVYWTQLKERARCQGEPLLWLAQDLEALVRRAYPGAPESMVTVLARDHFIDALGDQQLQIYVKQAHETTVQGALSKALEFEAFLRCTAKLAVHAPSAPRGSTRHLCARRTWTRQSTPSPRRPA</sequence>
<name>A0A5B7J7K7_PORTR</name>
<dbReference type="PANTHER" id="PTHR19963:SF30">
    <property type="entry name" value="ENDONUCLEASE_EXONUCLEASE_PHOSPHATASE DOMAIN-CONTAINING PROTEIN"/>
    <property type="match status" value="1"/>
</dbReference>
<dbReference type="EMBL" id="VSRR010092166">
    <property type="protein sequence ID" value="MPC92690.1"/>
    <property type="molecule type" value="Genomic_DNA"/>
</dbReference>
<dbReference type="Proteomes" id="UP000324222">
    <property type="component" value="Unassembled WGS sequence"/>
</dbReference>
<comment type="caution">
    <text evidence="2">The sequence shown here is derived from an EMBL/GenBank/DDBJ whole genome shotgun (WGS) entry which is preliminary data.</text>
</comment>
<accession>A0A5B7J7K7</accession>
<evidence type="ECO:0000256" key="1">
    <source>
        <dbReference type="SAM" id="MobiDB-lite"/>
    </source>
</evidence>
<keyword evidence="3" id="KW-1185">Reference proteome</keyword>
<evidence type="ECO:0000313" key="3">
    <source>
        <dbReference type="Proteomes" id="UP000324222"/>
    </source>
</evidence>
<feature type="compositionally biased region" description="Polar residues" evidence="1">
    <location>
        <begin position="168"/>
        <end position="179"/>
    </location>
</feature>
<feature type="compositionally biased region" description="Basic residues" evidence="1">
    <location>
        <begin position="157"/>
        <end position="167"/>
    </location>
</feature>
<dbReference type="OrthoDB" id="8300685at2759"/>
<evidence type="ECO:0000313" key="2">
    <source>
        <dbReference type="EMBL" id="MPC92690.1"/>
    </source>
</evidence>
<organism evidence="2 3">
    <name type="scientific">Portunus trituberculatus</name>
    <name type="common">Swimming crab</name>
    <name type="synonym">Neptunus trituberculatus</name>
    <dbReference type="NCBI Taxonomy" id="210409"/>
    <lineage>
        <taxon>Eukaryota</taxon>
        <taxon>Metazoa</taxon>
        <taxon>Ecdysozoa</taxon>
        <taxon>Arthropoda</taxon>
        <taxon>Crustacea</taxon>
        <taxon>Multicrustacea</taxon>
        <taxon>Malacostraca</taxon>
        <taxon>Eumalacostraca</taxon>
        <taxon>Eucarida</taxon>
        <taxon>Decapoda</taxon>
        <taxon>Pleocyemata</taxon>
        <taxon>Brachyura</taxon>
        <taxon>Eubrachyura</taxon>
        <taxon>Portunoidea</taxon>
        <taxon>Portunidae</taxon>
        <taxon>Portuninae</taxon>
        <taxon>Portunus</taxon>
    </lineage>
</organism>
<dbReference type="PANTHER" id="PTHR19963">
    <property type="entry name" value="CCHC-TYPE DOMAIN-CONTAINING PROTEIN"/>
    <property type="match status" value="1"/>
</dbReference>
<gene>
    <name evidence="2" type="ORF">E2C01_087794</name>
</gene>
<protein>
    <submittedName>
        <fullName evidence="2">Uncharacterized protein</fullName>
    </submittedName>
</protein>
<feature type="region of interest" description="Disordered" evidence="1">
    <location>
        <begin position="153"/>
        <end position="179"/>
    </location>
</feature>